<dbReference type="Pfam" id="PF04973">
    <property type="entry name" value="NMN_transporter"/>
    <property type="match status" value="1"/>
</dbReference>
<feature type="transmembrane region" description="Helical" evidence="10">
    <location>
        <begin position="41"/>
        <end position="60"/>
    </location>
</feature>
<keyword evidence="7 10" id="KW-0812">Transmembrane</keyword>
<gene>
    <name evidence="11" type="primary">pnuC</name>
    <name evidence="11" type="ORF">ACFSJ3_06470</name>
</gene>
<comment type="subcellular location">
    <subcellularLocation>
        <location evidence="2">Cell membrane</location>
        <topology evidence="2">Multi-pass membrane protein</topology>
    </subcellularLocation>
</comment>
<evidence type="ECO:0000256" key="1">
    <source>
        <dbReference type="ARBA" id="ARBA00002672"/>
    </source>
</evidence>
<protein>
    <recommendedName>
        <fullName evidence="4">Nicotinamide riboside transporter PnuC</fullName>
    </recommendedName>
</protein>
<comment type="function">
    <text evidence="1">Required for nicotinamide riboside transport across the inner membrane.</text>
</comment>
<dbReference type="PANTHER" id="PTHR36122">
    <property type="entry name" value="NICOTINAMIDE RIBOSIDE TRANSPORTER PNUC"/>
    <property type="match status" value="1"/>
</dbReference>
<accession>A0ABW4XKX0</accession>
<evidence type="ECO:0000256" key="3">
    <source>
        <dbReference type="ARBA" id="ARBA00006669"/>
    </source>
</evidence>
<organism evidence="11 12">
    <name type="scientific">Corallincola platygyrae</name>
    <dbReference type="NCBI Taxonomy" id="1193278"/>
    <lineage>
        <taxon>Bacteria</taxon>
        <taxon>Pseudomonadati</taxon>
        <taxon>Pseudomonadota</taxon>
        <taxon>Gammaproteobacteria</taxon>
        <taxon>Alteromonadales</taxon>
        <taxon>Psychromonadaceae</taxon>
        <taxon>Corallincola</taxon>
    </lineage>
</organism>
<feature type="transmembrane region" description="Helical" evidence="10">
    <location>
        <begin position="104"/>
        <end position="121"/>
    </location>
</feature>
<feature type="transmembrane region" description="Helical" evidence="10">
    <location>
        <begin position="12"/>
        <end position="34"/>
    </location>
</feature>
<keyword evidence="8 10" id="KW-1133">Transmembrane helix</keyword>
<evidence type="ECO:0000256" key="9">
    <source>
        <dbReference type="ARBA" id="ARBA00023136"/>
    </source>
</evidence>
<evidence type="ECO:0000256" key="6">
    <source>
        <dbReference type="ARBA" id="ARBA00022475"/>
    </source>
</evidence>
<evidence type="ECO:0000313" key="11">
    <source>
        <dbReference type="EMBL" id="MFD2095627.1"/>
    </source>
</evidence>
<dbReference type="PANTHER" id="PTHR36122:SF2">
    <property type="entry name" value="NICOTINAMIDE RIBOSIDE TRANSPORTER PNUC"/>
    <property type="match status" value="1"/>
</dbReference>
<evidence type="ECO:0000313" key="12">
    <source>
        <dbReference type="Proteomes" id="UP001597380"/>
    </source>
</evidence>
<keyword evidence="9 10" id="KW-0472">Membrane</keyword>
<proteinExistence type="inferred from homology"/>
<feature type="transmembrane region" description="Helical" evidence="10">
    <location>
        <begin position="66"/>
        <end position="83"/>
    </location>
</feature>
<evidence type="ECO:0000256" key="5">
    <source>
        <dbReference type="ARBA" id="ARBA00022448"/>
    </source>
</evidence>
<dbReference type="RefSeq" id="WP_345340302.1">
    <property type="nucleotide sequence ID" value="NZ_BAABLI010000014.1"/>
</dbReference>
<evidence type="ECO:0000256" key="7">
    <source>
        <dbReference type="ARBA" id="ARBA00022692"/>
    </source>
</evidence>
<dbReference type="NCBIfam" id="TIGR01528">
    <property type="entry name" value="NMN_trans_PnuC"/>
    <property type="match status" value="1"/>
</dbReference>
<keyword evidence="5" id="KW-0813">Transport</keyword>
<comment type="similarity">
    <text evidence="3">Belongs to the nicotinamide ribonucleoside (NR) uptake permease (TC 4.B.1) family.</text>
</comment>
<dbReference type="Proteomes" id="UP001597380">
    <property type="component" value="Unassembled WGS sequence"/>
</dbReference>
<evidence type="ECO:0000256" key="2">
    <source>
        <dbReference type="ARBA" id="ARBA00004651"/>
    </source>
</evidence>
<name>A0ABW4XKX0_9GAMM</name>
<dbReference type="InterPro" id="IPR006419">
    <property type="entry name" value="NMN_transpt_PnuC"/>
</dbReference>
<reference evidence="12" key="1">
    <citation type="journal article" date="2019" name="Int. J. Syst. Evol. Microbiol.">
        <title>The Global Catalogue of Microorganisms (GCM) 10K type strain sequencing project: providing services to taxonomists for standard genome sequencing and annotation.</title>
        <authorList>
            <consortium name="The Broad Institute Genomics Platform"/>
            <consortium name="The Broad Institute Genome Sequencing Center for Infectious Disease"/>
            <person name="Wu L."/>
            <person name="Ma J."/>
        </authorList>
    </citation>
    <scope>NUCLEOTIDE SEQUENCE [LARGE SCALE GENOMIC DNA]</scope>
    <source>
        <strain evidence="12">CGMCC 1.10992</strain>
    </source>
</reference>
<keyword evidence="6" id="KW-1003">Cell membrane</keyword>
<comment type="caution">
    <text evidence="11">The sequence shown here is derived from an EMBL/GenBank/DDBJ whole genome shotgun (WGS) entry which is preliminary data.</text>
</comment>
<sequence>MNEQSLFSDIQIQFHALVGWELVAVLLAIAYLVLAMKRSLWCWPAAFFSTLIYTMLFWHVALLMESALNVYYMAMAGYGLWMWQRDKADDGEVHVTRWPIHHHLIAVFLLSLVAVGTGWLMDNYSSADFAYLDAATTTFAVFTTYLVAAKVLENWLYWIVIDAVSIYLYSEKGLYLTALLFVFYVVLAVMGYNKWKQAELEYAATH</sequence>
<evidence type="ECO:0000256" key="10">
    <source>
        <dbReference type="SAM" id="Phobius"/>
    </source>
</evidence>
<feature type="transmembrane region" description="Helical" evidence="10">
    <location>
        <begin position="173"/>
        <end position="192"/>
    </location>
</feature>
<feature type="transmembrane region" description="Helical" evidence="10">
    <location>
        <begin position="141"/>
        <end position="161"/>
    </location>
</feature>
<evidence type="ECO:0000256" key="4">
    <source>
        <dbReference type="ARBA" id="ARBA00017522"/>
    </source>
</evidence>
<dbReference type="EMBL" id="JBHUHT010000009">
    <property type="protein sequence ID" value="MFD2095627.1"/>
    <property type="molecule type" value="Genomic_DNA"/>
</dbReference>
<evidence type="ECO:0000256" key="8">
    <source>
        <dbReference type="ARBA" id="ARBA00022989"/>
    </source>
</evidence>
<keyword evidence="12" id="KW-1185">Reference proteome</keyword>